<keyword evidence="8" id="KW-1185">Reference proteome</keyword>
<dbReference type="PRINTS" id="PR00046">
    <property type="entry name" value="SIGMA70FCT"/>
</dbReference>
<sequence length="319" mass="34676">MPHPTPSSAVLDRTPAAQPANAPGDDVCAEALSWTAQEVRALDTGQARAASDALLRRLRTLNQESDQYGRVRSRLVELNMALVRYATRTLTNRAAAREDVLQTGTVGLIKAIDAFDPGRGIAFASFALPTIRGEVKRLFRDTCWPVHVPRGRQELFLAVTRAAVTRAAVTRAADTLHQQTGCDATDAEIAAHLGVSEEDVTCGRDADRAYRVDSLDTSAGTGTSHSPARALADRIGEDEAAYSLVDFRESVRPLIAGLDTRDQQILKMRFWEELTQSQIGRRLGVSQMHISRLLNSVLARLRDGLEPAAETVPRAASAE</sequence>
<dbReference type="Pfam" id="PF04542">
    <property type="entry name" value="Sigma70_r2"/>
    <property type="match status" value="1"/>
</dbReference>
<dbReference type="InterPro" id="IPR007627">
    <property type="entry name" value="RNA_pol_sigma70_r2"/>
</dbReference>
<dbReference type="InterPro" id="IPR007630">
    <property type="entry name" value="RNA_pol_sigma70_r4"/>
</dbReference>
<dbReference type="InterPro" id="IPR013324">
    <property type="entry name" value="RNA_pol_sigma_r3/r4-like"/>
</dbReference>
<evidence type="ECO:0000256" key="2">
    <source>
        <dbReference type="ARBA" id="ARBA00023082"/>
    </source>
</evidence>
<evidence type="ECO:0000256" key="4">
    <source>
        <dbReference type="ARBA" id="ARBA00023163"/>
    </source>
</evidence>
<evidence type="ECO:0000313" key="8">
    <source>
        <dbReference type="Proteomes" id="UP001551482"/>
    </source>
</evidence>
<dbReference type="SUPFAM" id="SSF88946">
    <property type="entry name" value="Sigma2 domain of RNA polymerase sigma factors"/>
    <property type="match status" value="1"/>
</dbReference>
<dbReference type="Gene3D" id="1.20.140.160">
    <property type="match status" value="1"/>
</dbReference>
<dbReference type="CDD" id="cd06171">
    <property type="entry name" value="Sigma70_r4"/>
    <property type="match status" value="1"/>
</dbReference>
<evidence type="ECO:0000313" key="7">
    <source>
        <dbReference type="EMBL" id="MEU8139638.1"/>
    </source>
</evidence>
<dbReference type="Gene3D" id="1.20.120.1810">
    <property type="match status" value="1"/>
</dbReference>
<dbReference type="Proteomes" id="UP001551482">
    <property type="component" value="Unassembled WGS sequence"/>
</dbReference>
<keyword evidence="3" id="KW-0238">DNA-binding</keyword>
<evidence type="ECO:0000256" key="1">
    <source>
        <dbReference type="ARBA" id="ARBA00023015"/>
    </source>
</evidence>
<gene>
    <name evidence="7" type="ORF">AB0C36_39860</name>
</gene>
<organism evidence="7 8">
    <name type="scientific">Streptodolium elevatio</name>
    <dbReference type="NCBI Taxonomy" id="3157996"/>
    <lineage>
        <taxon>Bacteria</taxon>
        <taxon>Bacillati</taxon>
        <taxon>Actinomycetota</taxon>
        <taxon>Actinomycetes</taxon>
        <taxon>Kitasatosporales</taxon>
        <taxon>Streptomycetaceae</taxon>
        <taxon>Streptodolium</taxon>
    </lineage>
</organism>
<keyword evidence="4" id="KW-0804">Transcription</keyword>
<name>A0ABV3DV57_9ACTN</name>
<dbReference type="Pfam" id="PF04539">
    <property type="entry name" value="Sigma70_r3"/>
    <property type="match status" value="1"/>
</dbReference>
<dbReference type="PANTHER" id="PTHR30385">
    <property type="entry name" value="SIGMA FACTOR F FLAGELLAR"/>
    <property type="match status" value="1"/>
</dbReference>
<proteinExistence type="predicted"/>
<dbReference type="InterPro" id="IPR014284">
    <property type="entry name" value="RNA_pol_sigma-70_dom"/>
</dbReference>
<dbReference type="SUPFAM" id="SSF88659">
    <property type="entry name" value="Sigma3 and sigma4 domains of RNA polymerase sigma factors"/>
    <property type="match status" value="2"/>
</dbReference>
<dbReference type="PANTHER" id="PTHR30385:SF4">
    <property type="entry name" value="RNA POLYMERASE SIGMA-E FACTOR"/>
    <property type="match status" value="1"/>
</dbReference>
<keyword evidence="2" id="KW-0731">Sigma factor</keyword>
<dbReference type="EMBL" id="JBEZFP010000189">
    <property type="protein sequence ID" value="MEU8139638.1"/>
    <property type="molecule type" value="Genomic_DNA"/>
</dbReference>
<evidence type="ECO:0000256" key="3">
    <source>
        <dbReference type="ARBA" id="ARBA00023125"/>
    </source>
</evidence>
<dbReference type="RefSeq" id="WP_358363860.1">
    <property type="nucleotide sequence ID" value="NZ_JBEZFP010000189.1"/>
</dbReference>
<dbReference type="PROSITE" id="PS00715">
    <property type="entry name" value="SIGMA70_1"/>
    <property type="match status" value="1"/>
</dbReference>
<feature type="region of interest" description="Disordered" evidence="5">
    <location>
        <begin position="1"/>
        <end position="24"/>
    </location>
</feature>
<dbReference type="InterPro" id="IPR000943">
    <property type="entry name" value="RNA_pol_sigma70"/>
</dbReference>
<evidence type="ECO:0000256" key="5">
    <source>
        <dbReference type="SAM" id="MobiDB-lite"/>
    </source>
</evidence>
<dbReference type="InterPro" id="IPR007624">
    <property type="entry name" value="RNA_pol_sigma70_r3"/>
</dbReference>
<dbReference type="InterPro" id="IPR013325">
    <property type="entry name" value="RNA_pol_sigma_r2"/>
</dbReference>
<feature type="domain" description="RNA polymerase sigma-70" evidence="6">
    <location>
        <begin position="99"/>
        <end position="112"/>
    </location>
</feature>
<protein>
    <submittedName>
        <fullName evidence="7">Sigma-70 family RNA polymerase sigma factor</fullName>
    </submittedName>
</protein>
<dbReference type="NCBIfam" id="TIGR02937">
    <property type="entry name" value="sigma70-ECF"/>
    <property type="match status" value="1"/>
</dbReference>
<reference evidence="7 8" key="1">
    <citation type="submission" date="2024-06" db="EMBL/GenBank/DDBJ databases">
        <title>The Natural Products Discovery Center: Release of the First 8490 Sequenced Strains for Exploring Actinobacteria Biosynthetic Diversity.</title>
        <authorList>
            <person name="Kalkreuter E."/>
            <person name="Kautsar S.A."/>
            <person name="Yang D."/>
            <person name="Bader C.D."/>
            <person name="Teijaro C.N."/>
            <person name="Fluegel L."/>
            <person name="Davis C.M."/>
            <person name="Simpson J.R."/>
            <person name="Lauterbach L."/>
            <person name="Steele A.D."/>
            <person name="Gui C."/>
            <person name="Meng S."/>
            <person name="Li G."/>
            <person name="Viehrig K."/>
            <person name="Ye F."/>
            <person name="Su P."/>
            <person name="Kiefer A.F."/>
            <person name="Nichols A."/>
            <person name="Cepeda A.J."/>
            <person name="Yan W."/>
            <person name="Fan B."/>
            <person name="Jiang Y."/>
            <person name="Adhikari A."/>
            <person name="Zheng C.-J."/>
            <person name="Schuster L."/>
            <person name="Cowan T.M."/>
            <person name="Smanski M.J."/>
            <person name="Chevrette M.G."/>
            <person name="De Carvalho L.P.S."/>
            <person name="Shen B."/>
        </authorList>
    </citation>
    <scope>NUCLEOTIDE SEQUENCE [LARGE SCALE GENOMIC DNA]</scope>
    <source>
        <strain evidence="7 8">NPDC048946</strain>
    </source>
</reference>
<keyword evidence="1" id="KW-0805">Transcription regulation</keyword>
<dbReference type="Pfam" id="PF04545">
    <property type="entry name" value="Sigma70_r4"/>
    <property type="match status" value="1"/>
</dbReference>
<evidence type="ECO:0000259" key="6">
    <source>
        <dbReference type="PROSITE" id="PS00715"/>
    </source>
</evidence>
<accession>A0ABV3DV57</accession>
<comment type="caution">
    <text evidence="7">The sequence shown here is derived from an EMBL/GenBank/DDBJ whole genome shotgun (WGS) entry which is preliminary data.</text>
</comment>